<name>A0ABW5GDM6_9PSEU</name>
<dbReference type="SUPFAM" id="SSF51445">
    <property type="entry name" value="(Trans)glycosidases"/>
    <property type="match status" value="1"/>
</dbReference>
<proteinExistence type="inferred from homology"/>
<evidence type="ECO:0000256" key="1">
    <source>
        <dbReference type="ARBA" id="ARBA00010646"/>
    </source>
</evidence>
<dbReference type="CDD" id="cd06412">
    <property type="entry name" value="GH25_CH-type"/>
    <property type="match status" value="1"/>
</dbReference>
<protein>
    <submittedName>
        <fullName evidence="5">Lysozyme</fullName>
    </submittedName>
</protein>
<comment type="similarity">
    <text evidence="1">Belongs to the glycosyl hydrolase 25 family.</text>
</comment>
<evidence type="ECO:0000256" key="2">
    <source>
        <dbReference type="ARBA" id="ARBA00022801"/>
    </source>
</evidence>
<dbReference type="InterPro" id="IPR017853">
    <property type="entry name" value="GH"/>
</dbReference>
<keyword evidence="4" id="KW-0732">Signal</keyword>
<evidence type="ECO:0000256" key="4">
    <source>
        <dbReference type="SAM" id="SignalP"/>
    </source>
</evidence>
<keyword evidence="2" id="KW-0378">Hydrolase</keyword>
<comment type="caution">
    <text evidence="5">The sequence shown here is derived from an EMBL/GenBank/DDBJ whole genome shotgun (WGS) entry which is preliminary data.</text>
</comment>
<dbReference type="EMBL" id="JBHUKU010000005">
    <property type="protein sequence ID" value="MFD2459250.1"/>
    <property type="molecule type" value="Genomic_DNA"/>
</dbReference>
<gene>
    <name evidence="5" type="ORF">ACFSYJ_11605</name>
</gene>
<sequence length="295" mass="32190">MTFAHPRRWRALLGAAALMAVGVTAPATTAYAAPPGEAPHATGTPLDPSVSPALAELIRRADHPMGSQIRAHERAGATPRRDTAAVPGVQDTVSGIDVSGWQGNVDWNSQWGQGKRFAYVKATEGTDYTSPYFAQQYNGSYDVGMIRGAYHFARPDVSGGAAQADYFVDHGGGWSRDGKTLPGTLDIEWNPNGAACYGYGQWDMIGWVKDFSDQYHNRTGVWPVIYTATSWWSQCTGDLAGFRTTNPLWVARYAGDPGPLPFDWDVWTFWQYSDSPIDQDVFNGAYDRLVALALG</sequence>
<evidence type="ECO:0000313" key="6">
    <source>
        <dbReference type="Proteomes" id="UP001597419"/>
    </source>
</evidence>
<dbReference type="InterPro" id="IPR018077">
    <property type="entry name" value="Glyco_hydro_fam25_subgr"/>
</dbReference>
<dbReference type="PROSITE" id="PS51904">
    <property type="entry name" value="GLYCOSYL_HYDROL_F25_2"/>
    <property type="match status" value="1"/>
</dbReference>
<dbReference type="Gene3D" id="3.20.20.80">
    <property type="entry name" value="Glycosidases"/>
    <property type="match status" value="1"/>
</dbReference>
<reference evidence="6" key="1">
    <citation type="journal article" date="2019" name="Int. J. Syst. Evol. Microbiol.">
        <title>The Global Catalogue of Microorganisms (GCM) 10K type strain sequencing project: providing services to taxonomists for standard genome sequencing and annotation.</title>
        <authorList>
            <consortium name="The Broad Institute Genomics Platform"/>
            <consortium name="The Broad Institute Genome Sequencing Center for Infectious Disease"/>
            <person name="Wu L."/>
            <person name="Ma J."/>
        </authorList>
    </citation>
    <scope>NUCLEOTIDE SEQUENCE [LARGE SCALE GENOMIC DNA]</scope>
    <source>
        <strain evidence="6">CGMCC 4.7643</strain>
    </source>
</reference>
<evidence type="ECO:0000256" key="3">
    <source>
        <dbReference type="ARBA" id="ARBA00023295"/>
    </source>
</evidence>
<dbReference type="InterPro" id="IPR002053">
    <property type="entry name" value="Glyco_hydro_25"/>
</dbReference>
<dbReference type="SMART" id="SM00641">
    <property type="entry name" value="Glyco_25"/>
    <property type="match status" value="1"/>
</dbReference>
<accession>A0ABW5GDM6</accession>
<dbReference type="Proteomes" id="UP001597419">
    <property type="component" value="Unassembled WGS sequence"/>
</dbReference>
<feature type="chain" id="PRO_5046519474" evidence="4">
    <location>
        <begin position="33"/>
        <end position="295"/>
    </location>
</feature>
<dbReference type="RefSeq" id="WP_345408046.1">
    <property type="nucleotide sequence ID" value="NZ_BAABHG010000025.1"/>
</dbReference>
<dbReference type="PANTHER" id="PTHR34135:SF2">
    <property type="entry name" value="LYSOZYME"/>
    <property type="match status" value="1"/>
</dbReference>
<evidence type="ECO:0000313" key="5">
    <source>
        <dbReference type="EMBL" id="MFD2459250.1"/>
    </source>
</evidence>
<dbReference type="PANTHER" id="PTHR34135">
    <property type="entry name" value="LYSOZYME"/>
    <property type="match status" value="1"/>
</dbReference>
<keyword evidence="3" id="KW-0326">Glycosidase</keyword>
<feature type="signal peptide" evidence="4">
    <location>
        <begin position="1"/>
        <end position="32"/>
    </location>
</feature>
<organism evidence="5 6">
    <name type="scientific">Amycolatopsis samaneae</name>
    <dbReference type="NCBI Taxonomy" id="664691"/>
    <lineage>
        <taxon>Bacteria</taxon>
        <taxon>Bacillati</taxon>
        <taxon>Actinomycetota</taxon>
        <taxon>Actinomycetes</taxon>
        <taxon>Pseudonocardiales</taxon>
        <taxon>Pseudonocardiaceae</taxon>
        <taxon>Amycolatopsis</taxon>
    </lineage>
</organism>
<keyword evidence="6" id="KW-1185">Reference proteome</keyword>
<dbReference type="Pfam" id="PF01183">
    <property type="entry name" value="Glyco_hydro_25"/>
    <property type="match status" value="1"/>
</dbReference>